<comment type="catalytic activity">
    <reaction evidence="8">
        <text>a 6-O-methyl-2'-deoxyguanosine in DNA + L-cysteinyl-[protein] = S-methyl-L-cysteinyl-[protein] + a 2'-deoxyguanosine in DNA</text>
        <dbReference type="Rhea" id="RHEA:24000"/>
        <dbReference type="Rhea" id="RHEA-COMP:10131"/>
        <dbReference type="Rhea" id="RHEA-COMP:10132"/>
        <dbReference type="Rhea" id="RHEA-COMP:11367"/>
        <dbReference type="Rhea" id="RHEA-COMP:11368"/>
        <dbReference type="ChEBI" id="CHEBI:29950"/>
        <dbReference type="ChEBI" id="CHEBI:82612"/>
        <dbReference type="ChEBI" id="CHEBI:85445"/>
        <dbReference type="ChEBI" id="CHEBI:85448"/>
        <dbReference type="EC" id="2.1.1.63"/>
    </reaction>
</comment>
<comment type="similarity">
    <text evidence="2">Belongs to the MGMT family.</text>
</comment>
<dbReference type="GO" id="GO:0006281">
    <property type="term" value="P:DNA repair"/>
    <property type="evidence" value="ECO:0007669"/>
    <property type="project" value="UniProtKB-KW"/>
</dbReference>
<dbReference type="InterPro" id="IPR001497">
    <property type="entry name" value="MethylDNA_cys_MeTrfase_AS"/>
</dbReference>
<comment type="caution">
    <text evidence="11">The sequence shown here is derived from an EMBL/GenBank/DDBJ whole genome shotgun (WGS) entry which is preliminary data.</text>
</comment>
<evidence type="ECO:0000256" key="5">
    <source>
        <dbReference type="ARBA" id="ARBA00022679"/>
    </source>
</evidence>
<dbReference type="GO" id="GO:0032259">
    <property type="term" value="P:methylation"/>
    <property type="evidence" value="ECO:0007669"/>
    <property type="project" value="UniProtKB-KW"/>
</dbReference>
<dbReference type="EC" id="2.1.1.63" evidence="3"/>
<dbReference type="Pfam" id="PF01035">
    <property type="entry name" value="DNA_binding_1"/>
    <property type="match status" value="1"/>
</dbReference>
<dbReference type="InterPro" id="IPR036631">
    <property type="entry name" value="MGMT_N_sf"/>
</dbReference>
<keyword evidence="7" id="KW-0234">DNA repair</keyword>
<dbReference type="NCBIfam" id="TIGR00589">
    <property type="entry name" value="ogt"/>
    <property type="match status" value="1"/>
</dbReference>
<name>F9D2B1_PREDD</name>
<dbReference type="SUPFAM" id="SSF46767">
    <property type="entry name" value="Methylated DNA-protein cysteine methyltransferase, C-terminal domain"/>
    <property type="match status" value="1"/>
</dbReference>
<protein>
    <recommendedName>
        <fullName evidence="3">methylated-DNA--[protein]-cysteine S-methyltransferase</fullName>
        <ecNumber evidence="3">2.1.1.63</ecNumber>
    </recommendedName>
</protein>
<evidence type="ECO:0000313" key="11">
    <source>
        <dbReference type="EMBL" id="EGQ15705.1"/>
    </source>
</evidence>
<dbReference type="Pfam" id="PF02870">
    <property type="entry name" value="Methyltransf_1N"/>
    <property type="match status" value="1"/>
</dbReference>
<feature type="domain" description="Methylated-DNA-[protein]-cysteine S-methyltransferase DNA binding" evidence="9">
    <location>
        <begin position="107"/>
        <end position="186"/>
    </location>
</feature>
<dbReference type="InterPro" id="IPR008332">
    <property type="entry name" value="MethylG_MeTrfase_N"/>
</dbReference>
<evidence type="ECO:0000256" key="1">
    <source>
        <dbReference type="ARBA" id="ARBA00001286"/>
    </source>
</evidence>
<dbReference type="Gene3D" id="1.10.10.10">
    <property type="entry name" value="Winged helix-like DNA-binding domain superfamily/Winged helix DNA-binding domain"/>
    <property type="match status" value="1"/>
</dbReference>
<evidence type="ECO:0000256" key="4">
    <source>
        <dbReference type="ARBA" id="ARBA00022603"/>
    </source>
</evidence>
<dbReference type="InterPro" id="IPR036388">
    <property type="entry name" value="WH-like_DNA-bd_sf"/>
</dbReference>
<dbReference type="Gene3D" id="3.30.160.70">
    <property type="entry name" value="Methylated DNA-protein cysteine methyltransferase domain"/>
    <property type="match status" value="1"/>
</dbReference>
<dbReference type="InterPro" id="IPR036217">
    <property type="entry name" value="MethylDNA_cys_MeTrfase_DNAb"/>
</dbReference>
<evidence type="ECO:0000259" key="9">
    <source>
        <dbReference type="Pfam" id="PF01035"/>
    </source>
</evidence>
<dbReference type="GO" id="GO:0003908">
    <property type="term" value="F:methylated-DNA-[protein]-cysteine S-methyltransferase activity"/>
    <property type="evidence" value="ECO:0007669"/>
    <property type="project" value="UniProtKB-EC"/>
</dbReference>
<gene>
    <name evidence="11" type="primary">ada</name>
    <name evidence="11" type="ORF">HMPREF9136_1070</name>
</gene>
<organism evidence="11 12">
    <name type="scientific">Prevotella dentalis (strain ATCC 49559 / DSM 3688 / JCM 13448 / NCTC 12043 / ES 2772)</name>
    <name type="common">Mitsuokella dentalis</name>
    <dbReference type="NCBI Taxonomy" id="908937"/>
    <lineage>
        <taxon>Bacteria</taxon>
        <taxon>Pseudomonadati</taxon>
        <taxon>Bacteroidota</taxon>
        <taxon>Bacteroidia</taxon>
        <taxon>Bacteroidales</taxon>
        <taxon>Prevotellaceae</taxon>
        <taxon>Prevotella</taxon>
    </lineage>
</organism>
<accession>F9D2B1</accession>
<dbReference type="FunFam" id="1.10.10.10:FF:000214">
    <property type="entry name" value="Methylated-DNA--protein-cysteine methyltransferase"/>
    <property type="match status" value="1"/>
</dbReference>
<evidence type="ECO:0000256" key="7">
    <source>
        <dbReference type="ARBA" id="ARBA00023204"/>
    </source>
</evidence>
<keyword evidence="6" id="KW-0227">DNA damage</keyword>
<evidence type="ECO:0000256" key="2">
    <source>
        <dbReference type="ARBA" id="ARBA00008711"/>
    </source>
</evidence>
<evidence type="ECO:0000256" key="6">
    <source>
        <dbReference type="ARBA" id="ARBA00022763"/>
    </source>
</evidence>
<comment type="catalytic activity">
    <reaction evidence="1">
        <text>a 4-O-methyl-thymidine in DNA + L-cysteinyl-[protein] = a thymidine in DNA + S-methyl-L-cysteinyl-[protein]</text>
        <dbReference type="Rhea" id="RHEA:53428"/>
        <dbReference type="Rhea" id="RHEA-COMP:10131"/>
        <dbReference type="Rhea" id="RHEA-COMP:10132"/>
        <dbReference type="Rhea" id="RHEA-COMP:13555"/>
        <dbReference type="Rhea" id="RHEA-COMP:13556"/>
        <dbReference type="ChEBI" id="CHEBI:29950"/>
        <dbReference type="ChEBI" id="CHEBI:82612"/>
        <dbReference type="ChEBI" id="CHEBI:137386"/>
        <dbReference type="ChEBI" id="CHEBI:137387"/>
        <dbReference type="EC" id="2.1.1.63"/>
    </reaction>
</comment>
<feature type="domain" description="Methylguanine DNA methyltransferase ribonuclease-like" evidence="10">
    <location>
        <begin position="31"/>
        <end position="58"/>
    </location>
</feature>
<sequence>MHLDGLFRRLLPIFATLQHPAEHQDMTKIEYGFTDSPFGELIVARTWDGICDLQFLDHNRMETIHELARRWGEYTPTTQSDTMAHTVERVIFEGYDHALKLDLWGTDFQKVVWQEVMRIPFGQTASYQEIADRVGNPRGVRAVASAVARNPVAMLVPCHRVVHSDGTTGEYHWGRELKQKLIAWERTRLADRQ</sequence>
<dbReference type="EMBL" id="AFPW01000013">
    <property type="protein sequence ID" value="EGQ15705.1"/>
    <property type="molecule type" value="Genomic_DNA"/>
</dbReference>
<dbReference type="InterPro" id="IPR014048">
    <property type="entry name" value="MethylDNA_cys_MeTrfase_DNA-bd"/>
</dbReference>
<dbReference type="PANTHER" id="PTHR10815">
    <property type="entry name" value="METHYLATED-DNA--PROTEIN-CYSTEINE METHYLTRANSFERASE"/>
    <property type="match status" value="1"/>
</dbReference>
<proteinExistence type="inferred from homology"/>
<reference evidence="11 12" key="1">
    <citation type="submission" date="2011-04" db="EMBL/GenBank/DDBJ databases">
        <authorList>
            <person name="Muzny D."/>
            <person name="Qin X."/>
            <person name="Deng J."/>
            <person name="Jiang H."/>
            <person name="Liu Y."/>
            <person name="Qu J."/>
            <person name="Song X.-Z."/>
            <person name="Zhang L."/>
            <person name="Thornton R."/>
            <person name="Coyle M."/>
            <person name="Francisco L."/>
            <person name="Jackson L."/>
            <person name="Javaid M."/>
            <person name="Korchina V."/>
            <person name="Kovar C."/>
            <person name="Mata R."/>
            <person name="Mathew T."/>
            <person name="Ngo R."/>
            <person name="Nguyen L."/>
            <person name="Nguyen N."/>
            <person name="Okwuonu G."/>
            <person name="Ongeri F."/>
            <person name="Pham C."/>
            <person name="Simmons D."/>
            <person name="Wilczek-Boney K."/>
            <person name="Hale W."/>
            <person name="Jakkamsetti A."/>
            <person name="Pham P."/>
            <person name="Ruth R."/>
            <person name="San Lucas F."/>
            <person name="Warren J."/>
            <person name="Zhang J."/>
            <person name="Zhao Z."/>
            <person name="Zhou C."/>
            <person name="Zhu D."/>
            <person name="Lee S."/>
            <person name="Bess C."/>
            <person name="Blankenburg K."/>
            <person name="Forbes L."/>
            <person name="Fu Q."/>
            <person name="Gubbala S."/>
            <person name="Hirani K."/>
            <person name="Jayaseelan J.C."/>
            <person name="Lara F."/>
            <person name="Munidasa M."/>
            <person name="Palculict T."/>
            <person name="Patil S."/>
            <person name="Pu L.-L."/>
            <person name="Saada N."/>
            <person name="Tang L."/>
            <person name="Weissenberger G."/>
            <person name="Zhu Y."/>
            <person name="Hemphill L."/>
            <person name="Shang Y."/>
            <person name="Youmans B."/>
            <person name="Ayvaz T."/>
            <person name="Ross M."/>
            <person name="Santibanez J."/>
            <person name="Aqrawi P."/>
            <person name="Gross S."/>
            <person name="Joshi V."/>
            <person name="Fowler G."/>
            <person name="Nazareth L."/>
            <person name="Reid J."/>
            <person name="Worley K."/>
            <person name="Petrosino J."/>
            <person name="Highlander S."/>
            <person name="Gibbs R."/>
        </authorList>
    </citation>
    <scope>NUCLEOTIDE SEQUENCE [LARGE SCALE GENOMIC DNA]</scope>
    <source>
        <strain evidence="11 12">DSM 3688</strain>
    </source>
</reference>
<dbReference type="AlphaFoldDB" id="F9D2B1"/>
<evidence type="ECO:0000259" key="10">
    <source>
        <dbReference type="Pfam" id="PF02870"/>
    </source>
</evidence>
<evidence type="ECO:0000256" key="3">
    <source>
        <dbReference type="ARBA" id="ARBA00011918"/>
    </source>
</evidence>
<evidence type="ECO:0000313" key="12">
    <source>
        <dbReference type="Proteomes" id="UP000007820"/>
    </source>
</evidence>
<dbReference type="PROSITE" id="PS00374">
    <property type="entry name" value="MGMT"/>
    <property type="match status" value="1"/>
</dbReference>
<dbReference type="Proteomes" id="UP000007820">
    <property type="component" value="Unassembled WGS sequence"/>
</dbReference>
<keyword evidence="4 11" id="KW-0489">Methyltransferase</keyword>
<dbReference type="CDD" id="cd06445">
    <property type="entry name" value="ATase"/>
    <property type="match status" value="1"/>
</dbReference>
<evidence type="ECO:0000256" key="8">
    <source>
        <dbReference type="ARBA" id="ARBA00049348"/>
    </source>
</evidence>
<dbReference type="SUPFAM" id="SSF53155">
    <property type="entry name" value="Methylated DNA-protein cysteine methyltransferase domain"/>
    <property type="match status" value="1"/>
</dbReference>
<dbReference type="PANTHER" id="PTHR10815:SF13">
    <property type="entry name" value="METHYLATED-DNA--PROTEIN-CYSTEINE METHYLTRANSFERASE"/>
    <property type="match status" value="1"/>
</dbReference>
<keyword evidence="5 11" id="KW-0808">Transferase</keyword>